<accession>A0ABR7DWB4</accession>
<name>A0ABR7DWB4_9BACT</name>
<sequence>MVKRYSHTAIVTIQSGALVKGEWVAGVSQDIEVKGQYYPSNSGQQVKQNADGKEFIVHGEFSTKVRPVSDVKHIRIDSIGLDVNIICWESFQTHSVIYV</sequence>
<protein>
    <submittedName>
        <fullName evidence="1">Uncharacterized protein</fullName>
    </submittedName>
</protein>
<evidence type="ECO:0000313" key="2">
    <source>
        <dbReference type="Proteomes" id="UP000651475"/>
    </source>
</evidence>
<organism evidence="1 2">
    <name type="scientific">Parabacteroides hominis</name>
    <dbReference type="NCBI Taxonomy" id="2763057"/>
    <lineage>
        <taxon>Bacteria</taxon>
        <taxon>Pseudomonadati</taxon>
        <taxon>Bacteroidota</taxon>
        <taxon>Bacteroidia</taxon>
        <taxon>Bacteroidales</taxon>
        <taxon>Tannerellaceae</taxon>
        <taxon>Parabacteroides</taxon>
    </lineage>
</organism>
<comment type="caution">
    <text evidence="1">The sequence shown here is derived from an EMBL/GenBank/DDBJ whole genome shotgun (WGS) entry which is preliminary data.</text>
</comment>
<dbReference type="RefSeq" id="WP_186931688.1">
    <property type="nucleotide sequence ID" value="NZ_JACOOJ010000080.1"/>
</dbReference>
<proteinExistence type="predicted"/>
<keyword evidence="2" id="KW-1185">Reference proteome</keyword>
<reference evidence="1 2" key="1">
    <citation type="submission" date="2020-08" db="EMBL/GenBank/DDBJ databases">
        <title>Genome public.</title>
        <authorList>
            <person name="Liu C."/>
            <person name="Sun Q."/>
        </authorList>
    </citation>
    <scope>NUCLEOTIDE SEQUENCE [LARGE SCALE GENOMIC DNA]</scope>
    <source>
        <strain evidence="1 2">NSJ-79</strain>
    </source>
</reference>
<evidence type="ECO:0000313" key="1">
    <source>
        <dbReference type="EMBL" id="MBC5635142.1"/>
    </source>
</evidence>
<dbReference type="Proteomes" id="UP000651475">
    <property type="component" value="Unassembled WGS sequence"/>
</dbReference>
<gene>
    <name evidence="1" type="ORF">H8S65_20635</name>
</gene>
<dbReference type="EMBL" id="JACOOJ010000080">
    <property type="protein sequence ID" value="MBC5635142.1"/>
    <property type="molecule type" value="Genomic_DNA"/>
</dbReference>